<name>A0ABU9E6L0_9FLAO</name>
<dbReference type="InterPro" id="IPR050306">
    <property type="entry name" value="PfkB_Carbo_kinase"/>
</dbReference>
<evidence type="ECO:0000256" key="3">
    <source>
        <dbReference type="ARBA" id="ARBA00022777"/>
    </source>
</evidence>
<keyword evidence="6" id="KW-1185">Reference proteome</keyword>
<dbReference type="InterPro" id="IPR011611">
    <property type="entry name" value="PfkB_dom"/>
</dbReference>
<evidence type="ECO:0000259" key="4">
    <source>
        <dbReference type="Pfam" id="PF00294"/>
    </source>
</evidence>
<dbReference type="Gene3D" id="3.40.1190.20">
    <property type="match status" value="1"/>
</dbReference>
<gene>
    <name evidence="5" type="ORF">WMW71_12390</name>
</gene>
<evidence type="ECO:0000313" key="6">
    <source>
        <dbReference type="Proteomes" id="UP001491349"/>
    </source>
</evidence>
<organism evidence="5 6">
    <name type="scientific">Flavobacterium buctense</name>
    <dbReference type="NCBI Taxonomy" id="1648146"/>
    <lineage>
        <taxon>Bacteria</taxon>
        <taxon>Pseudomonadati</taxon>
        <taxon>Bacteroidota</taxon>
        <taxon>Flavobacteriia</taxon>
        <taxon>Flavobacteriales</taxon>
        <taxon>Flavobacteriaceae</taxon>
        <taxon>Flavobacterium</taxon>
    </lineage>
</organism>
<accession>A0ABU9E6L0</accession>
<dbReference type="Proteomes" id="UP001491349">
    <property type="component" value="Unassembled WGS sequence"/>
</dbReference>
<dbReference type="RefSeq" id="WP_187661142.1">
    <property type="nucleotide sequence ID" value="NZ_JACTAB010000009.1"/>
</dbReference>
<keyword evidence="2 5" id="KW-0808">Transferase</keyword>
<comment type="similarity">
    <text evidence="1">Belongs to the carbohydrate kinase PfkB family.</text>
</comment>
<proteinExistence type="inferred from homology"/>
<keyword evidence="3 5" id="KW-0418">Kinase</keyword>
<dbReference type="Pfam" id="PF00294">
    <property type="entry name" value="PfkB"/>
    <property type="match status" value="1"/>
</dbReference>
<dbReference type="SUPFAM" id="SSF53613">
    <property type="entry name" value="Ribokinase-like"/>
    <property type="match status" value="1"/>
</dbReference>
<dbReference type="EMBL" id="JBBPCB010000009">
    <property type="protein sequence ID" value="MEK8181142.1"/>
    <property type="molecule type" value="Genomic_DNA"/>
</dbReference>
<dbReference type="PANTHER" id="PTHR43085">
    <property type="entry name" value="HEXOKINASE FAMILY MEMBER"/>
    <property type="match status" value="1"/>
</dbReference>
<evidence type="ECO:0000256" key="1">
    <source>
        <dbReference type="ARBA" id="ARBA00010688"/>
    </source>
</evidence>
<dbReference type="GO" id="GO:0016301">
    <property type="term" value="F:kinase activity"/>
    <property type="evidence" value="ECO:0007669"/>
    <property type="project" value="UniProtKB-KW"/>
</dbReference>
<dbReference type="InterPro" id="IPR002173">
    <property type="entry name" value="Carboh/pur_kinase_PfkB_CS"/>
</dbReference>
<dbReference type="CDD" id="cd01167">
    <property type="entry name" value="bac_FRK"/>
    <property type="match status" value="1"/>
</dbReference>
<dbReference type="PANTHER" id="PTHR43085:SF57">
    <property type="entry name" value="CARBOHYDRATE KINASE PFKB DOMAIN-CONTAINING PROTEIN"/>
    <property type="match status" value="1"/>
</dbReference>
<dbReference type="InterPro" id="IPR029056">
    <property type="entry name" value="Ribokinase-like"/>
</dbReference>
<comment type="caution">
    <text evidence="5">The sequence shown here is derived from an EMBL/GenBank/DDBJ whole genome shotgun (WGS) entry which is preliminary data.</text>
</comment>
<dbReference type="EC" id="2.7.1.-" evidence="5"/>
<dbReference type="PROSITE" id="PS00583">
    <property type="entry name" value="PFKB_KINASES_1"/>
    <property type="match status" value="1"/>
</dbReference>
<protein>
    <submittedName>
        <fullName evidence="5">Carbohydrate kinase</fullName>
        <ecNumber evidence="5">2.7.1.-</ecNumber>
    </submittedName>
</protein>
<reference evidence="5 6" key="1">
    <citation type="submission" date="2024-04" db="EMBL/GenBank/DDBJ databases">
        <title>draft genome sequnece of Flavobacterium buctense JCM 30750.</title>
        <authorList>
            <person name="Kim D.-U."/>
        </authorList>
    </citation>
    <scope>NUCLEOTIDE SEQUENCE [LARGE SCALE GENOMIC DNA]</scope>
    <source>
        <strain evidence="5 6">JCM 30750</strain>
    </source>
</reference>
<sequence>MNKKLVCFGEVLWDVLPTGKIAGGAPMNVSIRLQSLGVDTKMISKIGNDALGKELLAIIKEKKVDTSLIQIDDHLSTGEVLVTLDANGSASYDIVYPSAWDKIEVTDDNLNAVREADALIFGSLACRDTVSRTTLLTLLENAQYKIFDVNIRPPFYSIDFLEQMMKLADFIKLNDDELFEVAHALGSNSDNIEDHIVFLSELTNTNTICVTKGKDGAILYFDNQFYKHKGFEVTVADTIGAGDSFLAALLSQVLYSEAPQNAVEFGCAVGALVASHKGANPNISLEEIADFIKH</sequence>
<dbReference type="PROSITE" id="PS00584">
    <property type="entry name" value="PFKB_KINASES_2"/>
    <property type="match status" value="1"/>
</dbReference>
<evidence type="ECO:0000256" key="2">
    <source>
        <dbReference type="ARBA" id="ARBA00022679"/>
    </source>
</evidence>
<feature type="domain" description="Carbohydrate kinase PfkB" evidence="4">
    <location>
        <begin position="18"/>
        <end position="281"/>
    </location>
</feature>
<evidence type="ECO:0000313" key="5">
    <source>
        <dbReference type="EMBL" id="MEK8181142.1"/>
    </source>
</evidence>